<name>A0A832VYU1_9EURY</name>
<sequence>MLQPGIYCVHGPPGSGKTSWAVEKVLPVLRSGKIPVFSNFLIIDPDTGHRSLQWKDEYKETLVDAWIIKDEAWSDIDSTDWMNFTKADNSFFRLSRQNGLVIIIISQTGVVKTVREISNMFVECHCWHLGKFPLLFRRRFRRKFEDRKHEFQNKSLFNRKVGAAYNHRAFRIKRPVNPMTFEPWEGSLPEYVPLKERAFRWVKKLVVDAFDYWTFNRFTFKPIDGFPYHFLEYYYISLAYSFSLYKLIRFLGVV</sequence>
<dbReference type="RefSeq" id="WP_157860261.1">
    <property type="nucleotide sequence ID" value="NZ_DUJU01000101.1"/>
</dbReference>
<protein>
    <recommendedName>
        <fullName evidence="3">Zona occludens toxin N-terminal domain-containing protein</fullName>
    </recommendedName>
</protein>
<dbReference type="AlphaFoldDB" id="A0A832VYU1"/>
<dbReference type="Gene3D" id="3.40.50.300">
    <property type="entry name" value="P-loop containing nucleotide triphosphate hydrolases"/>
    <property type="match status" value="1"/>
</dbReference>
<evidence type="ECO:0008006" key="3">
    <source>
        <dbReference type="Google" id="ProtNLM"/>
    </source>
</evidence>
<gene>
    <name evidence="1" type="ORF">HA338_08880</name>
</gene>
<organism evidence="1 2">
    <name type="scientific">Methanosarcina acetivorans</name>
    <dbReference type="NCBI Taxonomy" id="2214"/>
    <lineage>
        <taxon>Archaea</taxon>
        <taxon>Methanobacteriati</taxon>
        <taxon>Methanobacteriota</taxon>
        <taxon>Stenosarchaea group</taxon>
        <taxon>Methanomicrobia</taxon>
        <taxon>Methanosarcinales</taxon>
        <taxon>Methanosarcinaceae</taxon>
        <taxon>Methanosarcina</taxon>
    </lineage>
</organism>
<dbReference type="InterPro" id="IPR027417">
    <property type="entry name" value="P-loop_NTPase"/>
</dbReference>
<comment type="caution">
    <text evidence="1">The sequence shown here is derived from an EMBL/GenBank/DDBJ whole genome shotgun (WGS) entry which is preliminary data.</text>
</comment>
<proteinExistence type="predicted"/>
<dbReference type="EMBL" id="DUJU01000101">
    <property type="protein sequence ID" value="HIH94142.1"/>
    <property type="molecule type" value="Genomic_DNA"/>
</dbReference>
<evidence type="ECO:0000313" key="2">
    <source>
        <dbReference type="Proteomes" id="UP000600774"/>
    </source>
</evidence>
<dbReference type="Proteomes" id="UP000600774">
    <property type="component" value="Unassembled WGS sequence"/>
</dbReference>
<reference evidence="1" key="1">
    <citation type="journal article" date="2020" name="bioRxiv">
        <title>A rank-normalized archaeal taxonomy based on genome phylogeny resolves widespread incomplete and uneven classifications.</title>
        <authorList>
            <person name="Rinke C."/>
            <person name="Chuvochina M."/>
            <person name="Mussig A.J."/>
            <person name="Chaumeil P.-A."/>
            <person name="Waite D.W."/>
            <person name="Whitman W.B."/>
            <person name="Parks D.H."/>
            <person name="Hugenholtz P."/>
        </authorList>
    </citation>
    <scope>NUCLEOTIDE SEQUENCE</scope>
    <source>
        <strain evidence="1">UBA8876</strain>
    </source>
</reference>
<accession>A0A832VYU1</accession>
<dbReference type="GeneID" id="24782959"/>
<evidence type="ECO:0000313" key="1">
    <source>
        <dbReference type="EMBL" id="HIH94142.1"/>
    </source>
</evidence>
<dbReference type="SUPFAM" id="SSF52540">
    <property type="entry name" value="P-loop containing nucleoside triphosphate hydrolases"/>
    <property type="match status" value="1"/>
</dbReference>